<dbReference type="CDD" id="cd00184">
    <property type="entry name" value="TNF"/>
    <property type="match status" value="1"/>
</dbReference>
<evidence type="ECO:0000256" key="1">
    <source>
        <dbReference type="ARBA" id="ARBA00004370"/>
    </source>
</evidence>
<dbReference type="GO" id="GO:0005164">
    <property type="term" value="F:tumor necrosis factor receptor binding"/>
    <property type="evidence" value="ECO:0007669"/>
    <property type="project" value="InterPro"/>
</dbReference>
<dbReference type="GO" id="GO:0005615">
    <property type="term" value="C:extracellular space"/>
    <property type="evidence" value="ECO:0007669"/>
    <property type="project" value="UniProtKB-KW"/>
</dbReference>
<evidence type="ECO:0000259" key="6">
    <source>
        <dbReference type="PROSITE" id="PS50049"/>
    </source>
</evidence>
<evidence type="ECO:0000256" key="4">
    <source>
        <dbReference type="ARBA" id="ARBA00023136"/>
    </source>
</evidence>
<dbReference type="SUPFAM" id="SSF49842">
    <property type="entry name" value="TNF-like"/>
    <property type="match status" value="1"/>
</dbReference>
<sequence>MGDNYVYPSIFVVDGQSDTVPFATSTKRKKMTLAHKFLLMLVLLALTGDGLGAFYLWRLQSDVQEFSSMFLAAKNTSLIVRSIQDMIFQDSTKPAAHVTGCNCSSSGYDRLQWEHSKGLAFLREIEYKEGALVIKRAGYYFIYSKILLGEIHCGDERNGFLKQTLFKVGEAYPQPIELMAVRKFFCTGESTDQWLDNSYLGAIFDFSEGDEVFIKITEKKF</sequence>
<dbReference type="PROSITE" id="PS50049">
    <property type="entry name" value="THD_2"/>
    <property type="match status" value="1"/>
</dbReference>
<evidence type="ECO:0000256" key="2">
    <source>
        <dbReference type="ARBA" id="ARBA00008670"/>
    </source>
</evidence>
<evidence type="ECO:0000256" key="3">
    <source>
        <dbReference type="ARBA" id="ARBA00022514"/>
    </source>
</evidence>
<keyword evidence="5" id="KW-0812">Transmembrane</keyword>
<dbReference type="AlphaFoldDB" id="A0A977XDX1"/>
<feature type="transmembrane region" description="Helical" evidence="5">
    <location>
        <begin position="37"/>
        <end position="57"/>
    </location>
</feature>
<evidence type="ECO:0000256" key="5">
    <source>
        <dbReference type="SAM" id="Phobius"/>
    </source>
</evidence>
<dbReference type="GO" id="GO:0005125">
    <property type="term" value="F:cytokine activity"/>
    <property type="evidence" value="ECO:0007669"/>
    <property type="project" value="UniProtKB-KW"/>
</dbReference>
<comment type="subcellular location">
    <subcellularLocation>
        <location evidence="1">Membrane</location>
    </subcellularLocation>
</comment>
<dbReference type="GO" id="GO:0016020">
    <property type="term" value="C:membrane"/>
    <property type="evidence" value="ECO:0007669"/>
    <property type="project" value="UniProtKB-SubCell"/>
</dbReference>
<gene>
    <name evidence="7" type="primary">LIGHT</name>
</gene>
<organism evidence="7">
    <name type="scientific">Scyliorhinus canicula</name>
    <name type="common">Small-spotted catshark</name>
    <name type="synonym">Squalus canicula</name>
    <dbReference type="NCBI Taxonomy" id="7830"/>
    <lineage>
        <taxon>Eukaryota</taxon>
        <taxon>Metazoa</taxon>
        <taxon>Chordata</taxon>
        <taxon>Craniata</taxon>
        <taxon>Vertebrata</taxon>
        <taxon>Chondrichthyes</taxon>
        <taxon>Elasmobranchii</taxon>
        <taxon>Galeomorphii</taxon>
        <taxon>Galeoidea</taxon>
        <taxon>Carcharhiniformes</taxon>
        <taxon>Scyliorhinidae</taxon>
        <taxon>Scyliorhinus</taxon>
    </lineage>
</organism>
<dbReference type="InterPro" id="IPR008983">
    <property type="entry name" value="Tumour_necrosis_fac-like_dom"/>
</dbReference>
<dbReference type="GO" id="GO:0006955">
    <property type="term" value="P:immune response"/>
    <property type="evidence" value="ECO:0007669"/>
    <property type="project" value="InterPro"/>
</dbReference>
<dbReference type="PANTHER" id="PTHR11471">
    <property type="entry name" value="TUMOR NECROSIS FACTOR FAMILY MEMBER"/>
    <property type="match status" value="1"/>
</dbReference>
<dbReference type="EMBL" id="OP271685">
    <property type="protein sequence ID" value="UXO99710.1"/>
    <property type="molecule type" value="mRNA"/>
</dbReference>
<dbReference type="Gene3D" id="2.60.120.40">
    <property type="match status" value="1"/>
</dbReference>
<keyword evidence="4 5" id="KW-0472">Membrane</keyword>
<evidence type="ECO:0000313" key="7">
    <source>
        <dbReference type="EMBL" id="UXO99710.1"/>
    </source>
</evidence>
<dbReference type="InterPro" id="IPR006052">
    <property type="entry name" value="TNF_dom"/>
</dbReference>
<proteinExistence type="evidence at transcript level"/>
<dbReference type="PANTHER" id="PTHR11471:SF34">
    <property type="entry name" value="TUMOR NECROSIS FACTOR LIGAND SUPERFAMILY MEMBER 14"/>
    <property type="match status" value="1"/>
</dbReference>
<keyword evidence="3" id="KW-0202">Cytokine</keyword>
<dbReference type="SMART" id="SM00207">
    <property type="entry name" value="TNF"/>
    <property type="match status" value="1"/>
</dbReference>
<protein>
    <submittedName>
        <fullName evidence="7">TNFSF14</fullName>
    </submittedName>
</protein>
<feature type="domain" description="THD" evidence="6">
    <location>
        <begin position="94"/>
        <end position="221"/>
    </location>
</feature>
<comment type="similarity">
    <text evidence="2">Belongs to the tumor necrosis factor family.</text>
</comment>
<reference evidence="7" key="1">
    <citation type="journal article" date="2022" name="J. Immunol.">
        <title>Sharks Provide Evidence for a Highly Complex TNFSF Repertoire in the Jawed Vertebrate Ancestor.</title>
        <authorList>
            <person name="Redmond A.K."/>
            <person name="Pettinello R."/>
            <person name="Bakke F.K."/>
            <person name="Dooley H."/>
        </authorList>
    </citation>
    <scope>NUCLEOTIDE SEQUENCE</scope>
</reference>
<keyword evidence="5" id="KW-1133">Transmembrane helix</keyword>
<dbReference type="Pfam" id="PF00229">
    <property type="entry name" value="TNF"/>
    <property type="match status" value="1"/>
</dbReference>
<accession>A0A977XDX1</accession>
<name>A0A977XDX1_SCYCA</name>